<keyword evidence="1" id="KW-0472">Membrane</keyword>
<feature type="transmembrane region" description="Helical" evidence="1">
    <location>
        <begin position="36"/>
        <end position="55"/>
    </location>
</feature>
<keyword evidence="1" id="KW-1133">Transmembrane helix</keyword>
<protein>
    <submittedName>
        <fullName evidence="3">Tripartite tricarboxylate transporter TctB family protein</fullName>
    </submittedName>
</protein>
<feature type="transmembrane region" description="Helical" evidence="1">
    <location>
        <begin position="111"/>
        <end position="137"/>
    </location>
</feature>
<keyword evidence="1" id="KW-0812">Transmembrane</keyword>
<accession>A0A2C9D492</accession>
<dbReference type="Pfam" id="PF07331">
    <property type="entry name" value="TctB"/>
    <property type="match status" value="1"/>
</dbReference>
<evidence type="ECO:0000259" key="2">
    <source>
        <dbReference type="Pfam" id="PF07331"/>
    </source>
</evidence>
<dbReference type="RefSeq" id="WP_099555669.1">
    <property type="nucleotide sequence ID" value="NZ_LT960614.1"/>
</dbReference>
<proteinExistence type="predicted"/>
<evidence type="ECO:0000256" key="1">
    <source>
        <dbReference type="SAM" id="Phobius"/>
    </source>
</evidence>
<feature type="transmembrane region" description="Helical" evidence="1">
    <location>
        <begin position="67"/>
        <end position="91"/>
    </location>
</feature>
<name>A0A2C9D492_9HYPH</name>
<dbReference type="Proteomes" id="UP000223606">
    <property type="component" value="Chromosome 1"/>
</dbReference>
<gene>
    <name evidence="3" type="ORF">HDIA_1565</name>
</gene>
<keyword evidence="4" id="KW-1185">Reference proteome</keyword>
<dbReference type="OrthoDB" id="5519430at2"/>
<feature type="domain" description="DUF1468" evidence="2">
    <location>
        <begin position="6"/>
        <end position="136"/>
    </location>
</feature>
<dbReference type="AlphaFoldDB" id="A0A2C9D492"/>
<evidence type="ECO:0000313" key="3">
    <source>
        <dbReference type="EMBL" id="SON55106.1"/>
    </source>
</evidence>
<dbReference type="KEGG" id="hdi:HDIA_1565"/>
<reference evidence="4" key="1">
    <citation type="submission" date="2017-09" db="EMBL/GenBank/DDBJ databases">
        <title>Genome sequence of Nannocystis excedens DSM 71.</title>
        <authorList>
            <person name="Blom J."/>
        </authorList>
    </citation>
    <scope>NUCLEOTIDE SEQUENCE [LARGE SCALE GENOMIC DNA]</scope>
    <source>
        <strain evidence="4">type strain: E19</strain>
    </source>
</reference>
<dbReference type="EMBL" id="LT960614">
    <property type="protein sequence ID" value="SON55106.1"/>
    <property type="molecule type" value="Genomic_DNA"/>
</dbReference>
<evidence type="ECO:0000313" key="4">
    <source>
        <dbReference type="Proteomes" id="UP000223606"/>
    </source>
</evidence>
<sequence>MSDRMLGAVCVLLAAFFIWQATLIETGFIVDPLGPKAFPIIIGTVLGISGLYPLLRPDPEPEWPSRGGILEIGFATLVMIAFAVALPNYGFVASAAVASGLLSWRLGSSPLAAVVTGIGIAVGVYLIFHFALGINLARGPWGF</sequence>
<dbReference type="InterPro" id="IPR009936">
    <property type="entry name" value="DUF1468"/>
</dbReference>
<organism evidence="3 4">
    <name type="scientific">Hartmannibacter diazotrophicus</name>
    <dbReference type="NCBI Taxonomy" id="1482074"/>
    <lineage>
        <taxon>Bacteria</taxon>
        <taxon>Pseudomonadati</taxon>
        <taxon>Pseudomonadota</taxon>
        <taxon>Alphaproteobacteria</taxon>
        <taxon>Hyphomicrobiales</taxon>
        <taxon>Pleomorphomonadaceae</taxon>
        <taxon>Hartmannibacter</taxon>
    </lineage>
</organism>